<dbReference type="PANTHER" id="PTHR47657:SF13">
    <property type="entry name" value="ZN(2)-C6 FUNGAL-TYPE DOMAIN-CONTAINING PROTEIN-RELATED"/>
    <property type="match status" value="1"/>
</dbReference>
<dbReference type="AlphaFoldDB" id="A0A1Q8RWV3"/>
<accession>A0A1Q8RWV3</accession>
<dbReference type="STRING" id="708187.A0A1Q8RWV3"/>
<dbReference type="GO" id="GO:0000981">
    <property type="term" value="F:DNA-binding transcription factor activity, RNA polymerase II-specific"/>
    <property type="evidence" value="ECO:0007669"/>
    <property type="project" value="TreeGrafter"/>
</dbReference>
<sequence>MVTNDSGPDFWQVKLPDISSRHPHVLHLILALTALHKSRLCPQQHSECFSQAERHQTVGIRGAIMLLENFRKDDYEIAYVSATLIGLINLAIGPRKGEYIAFSDHDAVNFLGLLRGIQAIQEHGEDAPRRKFAPPIAPGSNWPTLPTLEFQAACHYGEHLERLRHLVEGIHEFELRSSYLAAMDDLEQFFILMDGPNLTRGHGSPQPNVVHHLSTFGWLCRVSDSFLDKLQERESLSLAILACFVVVLKGLEKGWPADGWAEHILSGIWGSLIPEHRAMISWPIYRMKWKPGDESAVSASGGLVATPVSLP</sequence>
<dbReference type="PANTHER" id="PTHR47657">
    <property type="entry name" value="STEROL REGULATORY ELEMENT-BINDING PROTEIN ECM22"/>
    <property type="match status" value="1"/>
</dbReference>
<comment type="caution">
    <text evidence="1">The sequence shown here is derived from an EMBL/GenBank/DDBJ whole genome shotgun (WGS) entry which is preliminary data.</text>
</comment>
<protein>
    <submittedName>
        <fullName evidence="1">Uncharacterized protein</fullName>
    </submittedName>
</protein>
<organism evidence="1 2">
    <name type="scientific">Colletotrichum chlorophyti</name>
    <dbReference type="NCBI Taxonomy" id="708187"/>
    <lineage>
        <taxon>Eukaryota</taxon>
        <taxon>Fungi</taxon>
        <taxon>Dikarya</taxon>
        <taxon>Ascomycota</taxon>
        <taxon>Pezizomycotina</taxon>
        <taxon>Sordariomycetes</taxon>
        <taxon>Hypocreomycetidae</taxon>
        <taxon>Glomerellales</taxon>
        <taxon>Glomerellaceae</taxon>
        <taxon>Colletotrichum</taxon>
    </lineage>
</organism>
<dbReference type="OrthoDB" id="416217at2759"/>
<evidence type="ECO:0000313" key="2">
    <source>
        <dbReference type="Proteomes" id="UP000186583"/>
    </source>
</evidence>
<proteinExistence type="predicted"/>
<keyword evidence="2" id="KW-1185">Reference proteome</keyword>
<reference evidence="1 2" key="1">
    <citation type="submission" date="2016-11" db="EMBL/GenBank/DDBJ databases">
        <title>Draft Genome Assembly of Colletotrichum chlorophyti a pathogen of herbaceous plants.</title>
        <authorList>
            <person name="Gan P."/>
            <person name="Narusaka M."/>
            <person name="Tsushima A."/>
            <person name="Narusaka Y."/>
            <person name="Takano Y."/>
            <person name="Shirasu K."/>
        </authorList>
    </citation>
    <scope>NUCLEOTIDE SEQUENCE [LARGE SCALE GENOMIC DNA]</scope>
    <source>
        <strain evidence="1 2">NTL11</strain>
    </source>
</reference>
<dbReference type="Proteomes" id="UP000186583">
    <property type="component" value="Unassembled WGS sequence"/>
</dbReference>
<evidence type="ECO:0000313" key="1">
    <source>
        <dbReference type="EMBL" id="OLN89322.1"/>
    </source>
</evidence>
<gene>
    <name evidence="1" type="ORF">CCHL11_08981</name>
</gene>
<dbReference type="InterPro" id="IPR052400">
    <property type="entry name" value="Zn2-C6_fungal_TF"/>
</dbReference>
<name>A0A1Q8RWV3_9PEZI</name>
<dbReference type="EMBL" id="MPGH01000077">
    <property type="protein sequence ID" value="OLN89322.1"/>
    <property type="molecule type" value="Genomic_DNA"/>
</dbReference>